<organism evidence="1 2">
    <name type="scientific">Smallanthus sonchifolius</name>
    <dbReference type="NCBI Taxonomy" id="185202"/>
    <lineage>
        <taxon>Eukaryota</taxon>
        <taxon>Viridiplantae</taxon>
        <taxon>Streptophyta</taxon>
        <taxon>Embryophyta</taxon>
        <taxon>Tracheophyta</taxon>
        <taxon>Spermatophyta</taxon>
        <taxon>Magnoliopsida</taxon>
        <taxon>eudicotyledons</taxon>
        <taxon>Gunneridae</taxon>
        <taxon>Pentapetalae</taxon>
        <taxon>asterids</taxon>
        <taxon>campanulids</taxon>
        <taxon>Asterales</taxon>
        <taxon>Asteraceae</taxon>
        <taxon>Asteroideae</taxon>
        <taxon>Heliantheae alliance</taxon>
        <taxon>Millerieae</taxon>
        <taxon>Smallanthus</taxon>
    </lineage>
</organism>
<evidence type="ECO:0000313" key="2">
    <source>
        <dbReference type="Proteomes" id="UP001056120"/>
    </source>
</evidence>
<reference evidence="1 2" key="2">
    <citation type="journal article" date="2022" name="Mol. Ecol. Resour.">
        <title>The genomes of chicory, endive, great burdock and yacon provide insights into Asteraceae paleo-polyploidization history and plant inulin production.</title>
        <authorList>
            <person name="Fan W."/>
            <person name="Wang S."/>
            <person name="Wang H."/>
            <person name="Wang A."/>
            <person name="Jiang F."/>
            <person name="Liu H."/>
            <person name="Zhao H."/>
            <person name="Xu D."/>
            <person name="Zhang Y."/>
        </authorList>
    </citation>
    <scope>NUCLEOTIDE SEQUENCE [LARGE SCALE GENOMIC DNA]</scope>
    <source>
        <strain evidence="2">cv. Yunnan</strain>
        <tissue evidence="1">Leaves</tissue>
    </source>
</reference>
<name>A0ACB9IQ46_9ASTR</name>
<accession>A0ACB9IQ46</accession>
<proteinExistence type="predicted"/>
<evidence type="ECO:0000313" key="1">
    <source>
        <dbReference type="EMBL" id="KAI3809946.1"/>
    </source>
</evidence>
<gene>
    <name evidence="1" type="ORF">L1987_19550</name>
</gene>
<comment type="caution">
    <text evidence="1">The sequence shown here is derived from an EMBL/GenBank/DDBJ whole genome shotgun (WGS) entry which is preliminary data.</text>
</comment>
<dbReference type="EMBL" id="CM042024">
    <property type="protein sequence ID" value="KAI3809946.1"/>
    <property type="molecule type" value="Genomic_DNA"/>
</dbReference>
<keyword evidence="2" id="KW-1185">Reference proteome</keyword>
<protein>
    <submittedName>
        <fullName evidence="1">Uncharacterized protein</fullName>
    </submittedName>
</protein>
<dbReference type="Proteomes" id="UP001056120">
    <property type="component" value="Linkage Group LG07"/>
</dbReference>
<sequence length="108" mass="12285">MLKVVASQDLWFWHAFFGVAGSNNDINVLNQSPLFNTLVNGTTPDSSFDLRDDGRAICEFNEEEFEATLGLEEVSEAQQSVNEQYKRNREIHNNLRQDLVLHLDSGNN</sequence>
<reference evidence="2" key="1">
    <citation type="journal article" date="2022" name="Mol. Ecol. Resour.">
        <title>The genomes of chicory, endive, great burdock and yacon provide insights into Asteraceae palaeo-polyploidization history and plant inulin production.</title>
        <authorList>
            <person name="Fan W."/>
            <person name="Wang S."/>
            <person name="Wang H."/>
            <person name="Wang A."/>
            <person name="Jiang F."/>
            <person name="Liu H."/>
            <person name="Zhao H."/>
            <person name="Xu D."/>
            <person name="Zhang Y."/>
        </authorList>
    </citation>
    <scope>NUCLEOTIDE SEQUENCE [LARGE SCALE GENOMIC DNA]</scope>
    <source>
        <strain evidence="2">cv. Yunnan</strain>
    </source>
</reference>